<evidence type="ECO:0000313" key="3">
    <source>
        <dbReference type="EMBL" id="AAW31822.1"/>
    </source>
</evidence>
<organism evidence="3">
    <name type="scientific">Dichelobacter nodosus</name>
    <name type="common">Bacteroides nodosus</name>
    <dbReference type="NCBI Taxonomy" id="870"/>
    <lineage>
        <taxon>Bacteria</taxon>
        <taxon>Pseudomonadati</taxon>
        <taxon>Pseudomonadota</taxon>
        <taxon>Gammaproteobacteria</taxon>
        <taxon>Cardiobacteriales</taxon>
        <taxon>Cardiobacteriaceae</taxon>
        <taxon>Dichelobacter</taxon>
    </lineage>
</organism>
<dbReference type="InterPro" id="IPR023346">
    <property type="entry name" value="Lysozyme-like_dom_sf"/>
</dbReference>
<dbReference type="SUPFAM" id="SSF53955">
    <property type="entry name" value="Lysozyme-like"/>
    <property type="match status" value="1"/>
</dbReference>
<gene>
    <name evidence="3" type="primary">virB1</name>
</gene>
<evidence type="ECO:0000256" key="1">
    <source>
        <dbReference type="SAM" id="MobiDB-lite"/>
    </source>
</evidence>
<dbReference type="RefSeq" id="WP_050707971.1">
    <property type="nucleotide sequence ID" value="NZ_CBCRUT010000008.1"/>
</dbReference>
<dbReference type="AlphaFoldDB" id="Q5I718"/>
<dbReference type="Pfam" id="PF01464">
    <property type="entry name" value="SLT"/>
    <property type="match status" value="1"/>
</dbReference>
<dbReference type="InterPro" id="IPR008258">
    <property type="entry name" value="Transglycosylase_SLT_dom_1"/>
</dbReference>
<accession>Q5I718</accession>
<feature type="region of interest" description="Disordered" evidence="1">
    <location>
        <begin position="147"/>
        <end position="193"/>
    </location>
</feature>
<feature type="domain" description="Transglycosylase SLT" evidence="2">
    <location>
        <begin position="11"/>
        <end position="131"/>
    </location>
</feature>
<dbReference type="CDD" id="cd16892">
    <property type="entry name" value="LT_VirB1-like"/>
    <property type="match status" value="1"/>
</dbReference>
<protein>
    <submittedName>
        <fullName evidence="3">VirB1</fullName>
    </submittedName>
</protein>
<dbReference type="EMBL" id="AY847513">
    <property type="protein sequence ID" value="AAW31822.1"/>
    <property type="molecule type" value="Genomic_DNA"/>
</dbReference>
<feature type="compositionally biased region" description="Polar residues" evidence="1">
    <location>
        <begin position="162"/>
        <end position="193"/>
    </location>
</feature>
<name>Q5I718_DICNO</name>
<reference evidence="3" key="1">
    <citation type="journal article" date="2009" name="Anaerobe">
        <title>The intD mobile genetic element from Dichelobacter nodosus, the causative agent of ovine footrot, is associated with the benign phenotype.</title>
        <authorList>
            <person name="Tanjung L.R."/>
            <person name="Whittle G."/>
            <person name="Shaw B.E."/>
            <person name="Bloomfield G.A."/>
            <person name="Katz M.E."/>
            <person name="Cheetham B.F."/>
        </authorList>
    </citation>
    <scope>NUCLEOTIDE SEQUENCE</scope>
    <source>
        <strain evidence="3">C305-1</strain>
    </source>
</reference>
<proteinExistence type="predicted"/>
<sequence length="193" mass="21756">MFELLACPIVVPPEHMSAIVRTESQANPFAVGVVGHNLSRQPTSQNEAKKLVAQLAKDKMNYSVGVAQVNQVNFSNYGLNINNMFELCTNLNVGSRILKSCYERYKSWEKAYSCYYAGNDQTGFHHGYVNNVLKNMTLPILKNLNLPTTQRSNDTPIRLIPHQNQKEGGQFIQETKPTLRQRRLSSPLSVLTD</sequence>
<evidence type="ECO:0000259" key="2">
    <source>
        <dbReference type="Pfam" id="PF01464"/>
    </source>
</evidence>
<dbReference type="Gene3D" id="1.10.530.10">
    <property type="match status" value="1"/>
</dbReference>